<evidence type="ECO:0000313" key="7">
    <source>
        <dbReference type="Proteomes" id="UP000536685"/>
    </source>
</evidence>
<comment type="caution">
    <text evidence="6">The sequence shown here is derived from an EMBL/GenBank/DDBJ whole genome shotgun (WGS) entry which is preliminary data.</text>
</comment>
<evidence type="ECO:0000256" key="2">
    <source>
        <dbReference type="ARBA" id="ARBA00023125"/>
    </source>
</evidence>
<evidence type="ECO:0000256" key="3">
    <source>
        <dbReference type="ARBA" id="ARBA00023163"/>
    </source>
</evidence>
<accession>A0A841ATA9</accession>
<protein>
    <submittedName>
        <fullName evidence="6">DNA-binding LacI/PurR family transcriptional regulator</fullName>
    </submittedName>
</protein>
<evidence type="ECO:0000313" key="6">
    <source>
        <dbReference type="EMBL" id="MBB5844916.1"/>
    </source>
</evidence>
<dbReference type="EMBL" id="JACHMJ010000001">
    <property type="protein sequence ID" value="MBB5844916.1"/>
    <property type="molecule type" value="Genomic_DNA"/>
</dbReference>
<reference evidence="6 7" key="1">
    <citation type="submission" date="2020-08" db="EMBL/GenBank/DDBJ databases">
        <title>Sequencing the genomes of 1000 actinobacteria strains.</title>
        <authorList>
            <person name="Klenk H.-P."/>
        </authorList>
    </citation>
    <scope>NUCLEOTIDE SEQUENCE [LARGE SCALE GENOMIC DNA]</scope>
    <source>
        <strain evidence="6 7">DSM 105784</strain>
    </source>
</reference>
<dbReference type="AlphaFoldDB" id="A0A841ATA9"/>
<dbReference type="GO" id="GO:0003677">
    <property type="term" value="F:DNA binding"/>
    <property type="evidence" value="ECO:0007669"/>
    <property type="project" value="UniProtKB-KW"/>
</dbReference>
<organism evidence="6 7">
    <name type="scientific">Conyzicola lurida</name>
    <dbReference type="NCBI Taxonomy" id="1172621"/>
    <lineage>
        <taxon>Bacteria</taxon>
        <taxon>Bacillati</taxon>
        <taxon>Actinomycetota</taxon>
        <taxon>Actinomycetes</taxon>
        <taxon>Micrococcales</taxon>
        <taxon>Microbacteriaceae</taxon>
        <taxon>Conyzicola</taxon>
    </lineage>
</organism>
<evidence type="ECO:0000259" key="5">
    <source>
        <dbReference type="Pfam" id="PF13377"/>
    </source>
</evidence>
<sequence>MEDLRLRGLAAPVDLTVTGYDAIGALAAPFLGLTTYRVPVVEMGRVSVDMLVDKIEGKDKEDRSHALRGTLAEGRTAGSPPAL</sequence>
<keyword evidence="7" id="KW-1185">Reference proteome</keyword>
<dbReference type="InterPro" id="IPR046335">
    <property type="entry name" value="LacI/GalR-like_sensor"/>
</dbReference>
<dbReference type="Pfam" id="PF13377">
    <property type="entry name" value="Peripla_BP_3"/>
    <property type="match status" value="1"/>
</dbReference>
<gene>
    <name evidence="6" type="ORF">HD599_003239</name>
</gene>
<dbReference type="Gene3D" id="3.40.50.2300">
    <property type="match status" value="2"/>
</dbReference>
<keyword evidence="1" id="KW-0805">Transcription regulation</keyword>
<name>A0A841ATA9_9MICO</name>
<feature type="domain" description="Transcriptional regulator LacI/GalR-like sensor" evidence="5">
    <location>
        <begin position="3"/>
        <end position="76"/>
    </location>
</feature>
<evidence type="ECO:0000256" key="1">
    <source>
        <dbReference type="ARBA" id="ARBA00023015"/>
    </source>
</evidence>
<dbReference type="Proteomes" id="UP000536685">
    <property type="component" value="Unassembled WGS sequence"/>
</dbReference>
<evidence type="ECO:0000256" key="4">
    <source>
        <dbReference type="SAM" id="MobiDB-lite"/>
    </source>
</evidence>
<keyword evidence="3" id="KW-0804">Transcription</keyword>
<dbReference type="SUPFAM" id="SSF53822">
    <property type="entry name" value="Periplasmic binding protein-like I"/>
    <property type="match status" value="1"/>
</dbReference>
<feature type="region of interest" description="Disordered" evidence="4">
    <location>
        <begin position="59"/>
        <end position="83"/>
    </location>
</feature>
<proteinExistence type="predicted"/>
<dbReference type="InterPro" id="IPR028082">
    <property type="entry name" value="Peripla_BP_I"/>
</dbReference>
<keyword evidence="2 6" id="KW-0238">DNA-binding</keyword>